<accession>N9RA17</accession>
<dbReference type="AlphaFoldDB" id="N9RA17"/>
<evidence type="ECO:0000313" key="5">
    <source>
        <dbReference type="Proteomes" id="UP000013009"/>
    </source>
</evidence>
<dbReference type="Proteomes" id="UP000013009">
    <property type="component" value="Unassembled WGS sequence"/>
</dbReference>
<dbReference type="Pfam" id="PF07992">
    <property type="entry name" value="Pyr_redox_2"/>
    <property type="match status" value="1"/>
</dbReference>
<keyword evidence="1" id="KW-0285">Flavoprotein</keyword>
<dbReference type="SUPFAM" id="SSF51905">
    <property type="entry name" value="FAD/NAD(P)-binding domain"/>
    <property type="match status" value="1"/>
</dbReference>
<organism evidence="4 5">
    <name type="scientific">Acinetobacter colistiniresistens</name>
    <dbReference type="NCBI Taxonomy" id="280145"/>
    <lineage>
        <taxon>Bacteria</taxon>
        <taxon>Pseudomonadati</taxon>
        <taxon>Pseudomonadota</taxon>
        <taxon>Gammaproteobacteria</taxon>
        <taxon>Moraxellales</taxon>
        <taxon>Moraxellaceae</taxon>
        <taxon>Acinetobacter</taxon>
    </lineage>
</organism>
<dbReference type="InterPro" id="IPR050097">
    <property type="entry name" value="Ferredoxin-NADP_redctase_2"/>
</dbReference>
<reference evidence="4 5" key="1">
    <citation type="submission" date="2013-02" db="EMBL/GenBank/DDBJ databases">
        <title>The Genome Sequence of Acinetobacter sp. NIPH 1859.</title>
        <authorList>
            <consortium name="The Broad Institute Genome Sequencing Platform"/>
            <consortium name="The Broad Institute Genome Sequencing Center for Infectious Disease"/>
            <person name="Cerqueira G."/>
            <person name="Feldgarden M."/>
            <person name="Courvalin P."/>
            <person name="Perichon B."/>
            <person name="Grillot-Courvalin C."/>
            <person name="Clermont D."/>
            <person name="Rocha E."/>
            <person name="Yoon E.-J."/>
            <person name="Nemec A."/>
            <person name="Walker B."/>
            <person name="Young S.K."/>
            <person name="Zeng Q."/>
            <person name="Gargeya S."/>
            <person name="Fitzgerald M."/>
            <person name="Haas B."/>
            <person name="Abouelleil A."/>
            <person name="Alvarado L."/>
            <person name="Arachchi H.M."/>
            <person name="Berlin A.M."/>
            <person name="Chapman S.B."/>
            <person name="Dewar J."/>
            <person name="Goldberg J."/>
            <person name="Griggs A."/>
            <person name="Gujja S."/>
            <person name="Hansen M."/>
            <person name="Howarth C."/>
            <person name="Imamovic A."/>
            <person name="Larimer J."/>
            <person name="McCowan C."/>
            <person name="Murphy C."/>
            <person name="Neiman D."/>
            <person name="Pearson M."/>
            <person name="Priest M."/>
            <person name="Roberts A."/>
            <person name="Saif S."/>
            <person name="Shea T."/>
            <person name="Sisk P."/>
            <person name="Sykes S."/>
            <person name="Wortman J."/>
            <person name="Nusbaum C."/>
            <person name="Birren B."/>
        </authorList>
    </citation>
    <scope>NUCLEOTIDE SEQUENCE [LARGE SCALE GENOMIC DNA]</scope>
    <source>
        <strain evidence="4 5">NIPH 1859</strain>
    </source>
</reference>
<sequence length="298" mass="32181">MVKLMQYDVAIIGGSYAGLSAAMPLARARRKVAVIDAGQRRNRFAEHSHGFLTQDGSKASAIVDIAKQQLLAYQTVDWENGYVKRVEKVEGGFAICIDATRSITAKRLIIAAGITDLLPEISGLAERWGKSIFHCPYCHGYELNQGKIGIIASSEHAAHLAMMLPDWGDTTLFLNDYPIEEELLEQLATRGVRVEKRLIREITGYSDVLLADGSVIQLDGIFATSTCSIAQDWIFKLGCEIEQNAMGEAIKTNSMKETSVAGIFACGDVARLGSSVPLAVGDGTMAGAAAHRSLIFTA</sequence>
<dbReference type="GO" id="GO:0016491">
    <property type="term" value="F:oxidoreductase activity"/>
    <property type="evidence" value="ECO:0007669"/>
    <property type="project" value="UniProtKB-KW"/>
</dbReference>
<dbReference type="Gene3D" id="3.50.50.60">
    <property type="entry name" value="FAD/NAD(P)-binding domain"/>
    <property type="match status" value="2"/>
</dbReference>
<dbReference type="InterPro" id="IPR023753">
    <property type="entry name" value="FAD/NAD-binding_dom"/>
</dbReference>
<dbReference type="HOGENOM" id="CLU_031864_5_0_6"/>
<dbReference type="EMBL" id="APRZ01000011">
    <property type="protein sequence ID" value="ENX35445.1"/>
    <property type="molecule type" value="Genomic_DNA"/>
</dbReference>
<comment type="caution">
    <text evidence="4">The sequence shown here is derived from an EMBL/GenBank/DDBJ whole genome shotgun (WGS) entry which is preliminary data.</text>
</comment>
<dbReference type="PANTHER" id="PTHR48105">
    <property type="entry name" value="THIOREDOXIN REDUCTASE 1-RELATED-RELATED"/>
    <property type="match status" value="1"/>
</dbReference>
<proteinExistence type="predicted"/>
<keyword evidence="5" id="KW-1185">Reference proteome</keyword>
<feature type="domain" description="FAD/NAD(P)-binding" evidence="3">
    <location>
        <begin position="7"/>
        <end position="283"/>
    </location>
</feature>
<dbReference type="PATRIC" id="fig|1217695.3.peg.1083"/>
<gene>
    <name evidence="4" type="ORF">F889_01114</name>
</gene>
<evidence type="ECO:0000313" key="4">
    <source>
        <dbReference type="EMBL" id="ENX35445.1"/>
    </source>
</evidence>
<keyword evidence="2" id="KW-0560">Oxidoreductase</keyword>
<dbReference type="PRINTS" id="PR00469">
    <property type="entry name" value="PNDRDTASEII"/>
</dbReference>
<protein>
    <recommendedName>
        <fullName evidence="3">FAD/NAD(P)-binding domain-containing protein</fullName>
    </recommendedName>
</protein>
<evidence type="ECO:0000256" key="2">
    <source>
        <dbReference type="ARBA" id="ARBA00023002"/>
    </source>
</evidence>
<dbReference type="InterPro" id="IPR036188">
    <property type="entry name" value="FAD/NAD-bd_sf"/>
</dbReference>
<dbReference type="PRINTS" id="PR00368">
    <property type="entry name" value="FADPNR"/>
</dbReference>
<name>N9RA17_9GAMM</name>
<evidence type="ECO:0000256" key="1">
    <source>
        <dbReference type="ARBA" id="ARBA00022630"/>
    </source>
</evidence>
<evidence type="ECO:0000259" key="3">
    <source>
        <dbReference type="Pfam" id="PF07992"/>
    </source>
</evidence>